<dbReference type="PROSITE" id="PS51898">
    <property type="entry name" value="TYR_RECOMBINASE"/>
    <property type="match status" value="1"/>
</dbReference>
<dbReference type="AlphaFoldDB" id="A0A2T0BNS7"/>
<dbReference type="GO" id="GO:0003677">
    <property type="term" value="F:DNA binding"/>
    <property type="evidence" value="ECO:0007669"/>
    <property type="project" value="UniProtKB-KW"/>
</dbReference>
<proteinExistence type="inferred from homology"/>
<evidence type="ECO:0000259" key="4">
    <source>
        <dbReference type="PROSITE" id="PS51898"/>
    </source>
</evidence>
<dbReference type="InterPro" id="IPR050090">
    <property type="entry name" value="Tyrosine_recombinase_XerCD"/>
</dbReference>
<dbReference type="PANTHER" id="PTHR30349:SF64">
    <property type="entry name" value="PROPHAGE INTEGRASE INTD-RELATED"/>
    <property type="match status" value="1"/>
</dbReference>
<dbReference type="InterPro" id="IPR002104">
    <property type="entry name" value="Integrase_catalytic"/>
</dbReference>
<keyword evidence="3" id="KW-0233">DNA recombination</keyword>
<comment type="caution">
    <text evidence="5">The sequence shown here is derived from an EMBL/GenBank/DDBJ whole genome shotgun (WGS) entry which is preliminary data.</text>
</comment>
<dbReference type="GO" id="GO:0006310">
    <property type="term" value="P:DNA recombination"/>
    <property type="evidence" value="ECO:0007669"/>
    <property type="project" value="UniProtKB-KW"/>
</dbReference>
<evidence type="ECO:0000256" key="1">
    <source>
        <dbReference type="ARBA" id="ARBA00008857"/>
    </source>
</evidence>
<dbReference type="InterPro" id="IPR010998">
    <property type="entry name" value="Integrase_recombinase_N"/>
</dbReference>
<comment type="similarity">
    <text evidence="1">Belongs to the 'phage' integrase family.</text>
</comment>
<dbReference type="Gene3D" id="1.10.443.10">
    <property type="entry name" value="Intergrase catalytic core"/>
    <property type="match status" value="1"/>
</dbReference>
<dbReference type="Pfam" id="PF00589">
    <property type="entry name" value="Phage_integrase"/>
    <property type="match status" value="1"/>
</dbReference>
<dbReference type="Proteomes" id="UP000237798">
    <property type="component" value="Unassembled WGS sequence"/>
</dbReference>
<feature type="domain" description="Tyr recombinase" evidence="4">
    <location>
        <begin position="105"/>
        <end position="300"/>
    </location>
</feature>
<evidence type="ECO:0000313" key="5">
    <source>
        <dbReference type="EMBL" id="PRR85531.1"/>
    </source>
</evidence>
<keyword evidence="6" id="KW-1185">Reference proteome</keyword>
<sequence length="309" mass="35690">MKLSEYYDKWIVTYKKNNVRPVTYRKYVMTSKSLKKLEPTCEITDFDRGTYQKLINRYAETHEHLTVMDFHRQIRASVLDALDEGIIGRDFTRRVQIGGKPKAKKIKKFLEEDEAKKFIADLNVNTKELNWDHFLLLLINTGLRYAEGLALTPNDFNFDDRKVDINKSYDYKTKIKANRFQPTKNPSSNRIISLDLKTAWILRPIIEKLDPTEPIFPYWYGGGHVIIYNSTINDIIARHCANAGVGRITVHGLRHTHASLLIAKKVSIQAVAKRLGHANTITTQSTYIHPLKTAMKEADERIESILVNM</sequence>
<dbReference type="PANTHER" id="PTHR30349">
    <property type="entry name" value="PHAGE INTEGRASE-RELATED"/>
    <property type="match status" value="1"/>
</dbReference>
<protein>
    <submittedName>
        <fullName evidence="5">Site-specific tyrosine recombinase XerC</fullName>
    </submittedName>
</protein>
<dbReference type="Gene3D" id="1.10.150.130">
    <property type="match status" value="1"/>
</dbReference>
<gene>
    <name evidence="5" type="ORF">CLLU_14520</name>
</gene>
<dbReference type="SUPFAM" id="SSF56349">
    <property type="entry name" value="DNA breaking-rejoining enzymes"/>
    <property type="match status" value="1"/>
</dbReference>
<dbReference type="GO" id="GO:0015074">
    <property type="term" value="P:DNA integration"/>
    <property type="evidence" value="ECO:0007669"/>
    <property type="project" value="InterPro"/>
</dbReference>
<evidence type="ECO:0000313" key="6">
    <source>
        <dbReference type="Proteomes" id="UP000237798"/>
    </source>
</evidence>
<dbReference type="EMBL" id="PVXP01000015">
    <property type="protein sequence ID" value="PRR85531.1"/>
    <property type="molecule type" value="Genomic_DNA"/>
</dbReference>
<evidence type="ECO:0000256" key="2">
    <source>
        <dbReference type="ARBA" id="ARBA00023125"/>
    </source>
</evidence>
<organism evidence="5 6">
    <name type="scientific">Clostridium luticellarii</name>
    <dbReference type="NCBI Taxonomy" id="1691940"/>
    <lineage>
        <taxon>Bacteria</taxon>
        <taxon>Bacillati</taxon>
        <taxon>Bacillota</taxon>
        <taxon>Clostridia</taxon>
        <taxon>Eubacteriales</taxon>
        <taxon>Clostridiaceae</taxon>
        <taxon>Clostridium</taxon>
    </lineage>
</organism>
<evidence type="ECO:0000256" key="3">
    <source>
        <dbReference type="ARBA" id="ARBA00023172"/>
    </source>
</evidence>
<accession>A0A2T0BNS7</accession>
<dbReference type="InterPro" id="IPR011010">
    <property type="entry name" value="DNA_brk_join_enz"/>
</dbReference>
<name>A0A2T0BNS7_9CLOT</name>
<reference evidence="5 6" key="1">
    <citation type="submission" date="2018-03" db="EMBL/GenBank/DDBJ databases">
        <title>Genome sequence of Clostridium luticellarii DSM 29923.</title>
        <authorList>
            <person name="Poehlein A."/>
            <person name="Daniel R."/>
        </authorList>
    </citation>
    <scope>NUCLEOTIDE SEQUENCE [LARGE SCALE GENOMIC DNA]</scope>
    <source>
        <strain evidence="5 6">DSM 29923</strain>
    </source>
</reference>
<dbReference type="CDD" id="cd01189">
    <property type="entry name" value="INT_ICEBs1_C_like"/>
    <property type="match status" value="1"/>
</dbReference>
<keyword evidence="2" id="KW-0238">DNA-binding</keyword>
<dbReference type="RefSeq" id="WP_207655956.1">
    <property type="nucleotide sequence ID" value="NZ_PVXP01000015.1"/>
</dbReference>
<dbReference type="InterPro" id="IPR013762">
    <property type="entry name" value="Integrase-like_cat_sf"/>
</dbReference>